<dbReference type="InterPro" id="IPR000571">
    <property type="entry name" value="Znf_CCCH"/>
</dbReference>
<feature type="region of interest" description="Disordered" evidence="6">
    <location>
        <begin position="522"/>
        <end position="600"/>
    </location>
</feature>
<evidence type="ECO:0000256" key="3">
    <source>
        <dbReference type="ARBA" id="ARBA00022833"/>
    </source>
</evidence>
<evidence type="ECO:0000256" key="1">
    <source>
        <dbReference type="ARBA" id="ARBA00022723"/>
    </source>
</evidence>
<evidence type="ECO:0000256" key="6">
    <source>
        <dbReference type="SAM" id="MobiDB-lite"/>
    </source>
</evidence>
<dbReference type="SMART" id="SM00356">
    <property type="entry name" value="ZnF_C3H1"/>
    <property type="match status" value="2"/>
</dbReference>
<keyword evidence="4" id="KW-0238">DNA-binding</keyword>
<feature type="region of interest" description="Disordered" evidence="6">
    <location>
        <begin position="374"/>
        <end position="399"/>
    </location>
</feature>
<accession>A0ABP1FRG1</accession>
<feature type="compositionally biased region" description="Low complexity" evidence="6">
    <location>
        <begin position="544"/>
        <end position="553"/>
    </location>
</feature>
<keyword evidence="3 5" id="KW-0862">Zinc</keyword>
<feature type="compositionally biased region" description="Basic and acidic residues" evidence="6">
    <location>
        <begin position="665"/>
        <end position="677"/>
    </location>
</feature>
<keyword evidence="9" id="KW-1185">Reference proteome</keyword>
<feature type="domain" description="C3H1-type" evidence="7">
    <location>
        <begin position="56"/>
        <end position="84"/>
    </location>
</feature>
<dbReference type="InterPro" id="IPR057444">
    <property type="entry name" value="Znf-CCCH_AtC3H23-like"/>
</dbReference>
<feature type="region of interest" description="Disordered" evidence="6">
    <location>
        <begin position="496"/>
        <end position="515"/>
    </location>
</feature>
<evidence type="ECO:0000313" key="9">
    <source>
        <dbReference type="Proteomes" id="UP001497392"/>
    </source>
</evidence>
<dbReference type="EMBL" id="CAXHTA020000005">
    <property type="protein sequence ID" value="CAL5221160.1"/>
    <property type="molecule type" value="Genomic_DNA"/>
</dbReference>
<evidence type="ECO:0000256" key="5">
    <source>
        <dbReference type="PROSITE-ProRule" id="PRU00723"/>
    </source>
</evidence>
<dbReference type="Gene3D" id="3.30.1370.210">
    <property type="match status" value="1"/>
</dbReference>
<feature type="zinc finger region" description="C3H1-type" evidence="5">
    <location>
        <begin position="56"/>
        <end position="84"/>
    </location>
</feature>
<feature type="compositionally biased region" description="Polar residues" evidence="6">
    <location>
        <begin position="497"/>
        <end position="507"/>
    </location>
</feature>
<keyword evidence="1 5" id="KW-0479">Metal-binding</keyword>
<dbReference type="Pfam" id="PF25512">
    <property type="entry name" value="zf-CCCH_AtC3H23"/>
    <property type="match status" value="1"/>
</dbReference>
<feature type="compositionally biased region" description="Polar residues" evidence="6">
    <location>
        <begin position="439"/>
        <end position="448"/>
    </location>
</feature>
<gene>
    <name evidence="8" type="primary">g3299</name>
    <name evidence="8" type="ORF">VP750_LOCUS2819</name>
</gene>
<dbReference type="Pfam" id="PF00642">
    <property type="entry name" value="zf-CCCH"/>
    <property type="match status" value="1"/>
</dbReference>
<dbReference type="Proteomes" id="UP001497392">
    <property type="component" value="Unassembled WGS sequence"/>
</dbReference>
<dbReference type="InterPro" id="IPR036855">
    <property type="entry name" value="Znf_CCCH_sf"/>
</dbReference>
<protein>
    <submittedName>
        <fullName evidence="8">G3299 protein</fullName>
    </submittedName>
</protein>
<feature type="compositionally biased region" description="Polar residues" evidence="6">
    <location>
        <begin position="568"/>
        <end position="577"/>
    </location>
</feature>
<organism evidence="8 9">
    <name type="scientific">Coccomyxa viridis</name>
    <dbReference type="NCBI Taxonomy" id="1274662"/>
    <lineage>
        <taxon>Eukaryota</taxon>
        <taxon>Viridiplantae</taxon>
        <taxon>Chlorophyta</taxon>
        <taxon>core chlorophytes</taxon>
        <taxon>Trebouxiophyceae</taxon>
        <taxon>Trebouxiophyceae incertae sedis</taxon>
        <taxon>Coccomyxaceae</taxon>
        <taxon>Coccomyxa</taxon>
    </lineage>
</organism>
<reference evidence="8 9" key="1">
    <citation type="submission" date="2024-06" db="EMBL/GenBank/DDBJ databases">
        <authorList>
            <person name="Kraege A."/>
            <person name="Thomma B."/>
        </authorList>
    </citation>
    <scope>NUCLEOTIDE SEQUENCE [LARGE SCALE GENOMIC DNA]</scope>
</reference>
<dbReference type="PANTHER" id="PTHR14493">
    <property type="entry name" value="UNKEMPT FAMILY MEMBER"/>
    <property type="match status" value="1"/>
</dbReference>
<dbReference type="PANTHER" id="PTHR14493:SF50">
    <property type="entry name" value="RING FINGER PROTEIN UNKEMPT"/>
    <property type="match status" value="1"/>
</dbReference>
<name>A0ABP1FRG1_9CHLO</name>
<dbReference type="SUPFAM" id="SSF90229">
    <property type="entry name" value="CCCH zinc finger"/>
    <property type="match status" value="1"/>
</dbReference>
<evidence type="ECO:0000256" key="2">
    <source>
        <dbReference type="ARBA" id="ARBA00022771"/>
    </source>
</evidence>
<dbReference type="InterPro" id="IPR045234">
    <property type="entry name" value="Unkempt-like"/>
</dbReference>
<feature type="region of interest" description="Disordered" evidence="6">
    <location>
        <begin position="419"/>
        <end position="455"/>
    </location>
</feature>
<dbReference type="PROSITE" id="PS50103">
    <property type="entry name" value="ZF_C3H1"/>
    <property type="match status" value="1"/>
</dbReference>
<sequence>MEPQEGARPEEAHSDDFRMYEYKVKQCRKSRPHDWTLCPAAHNGEKAKRRDPRRFAYTGAACPDYRKNGTCRRGDACPFAHGVFESWLHPSRYRTQCCTDGLACRRRVCFFAHQDSELRKPEEDPALLAAQLQAESIASTDSYQQILAEAAIEAGEVPQGTQGTPQLNVALLQALLRSGGMERQQAPDDSQERLRVLQLQALLATLQAAPQRAPPPGDPLGHLDTGALGRLLAANQAHVQQQAEQDILHRNSLDAARRNSFCADVDAQRQDIQYPYTGGYTGGTDYMTPGEQWSQEAADSSRRFSVDASGGSGLPLHLQGMDPRILAALSSQRQNAAQIAFAQAQAQNEAAEQGLRRSVDMGSLAHTANMRHGANTANKQGAPHSGMPQPGPPPPQVSMDMAALSNAFARSNLMEAQAAGQLPPRQEMGGLHSKRSSRDYSQMESQASDLRRQYDAFSSQASSQLQAQLSSQLGSLGQSLGSLPLSSLGSILGQPVSRMNSYGPQHSASHDSTSRRISLESLSQFSSGTHSVASSSSRTRGLTEQQVQLLRQLQAEEEQERRGAELTYTLSGGSTPSNAPPTPGRTVQQYGMPGMASPRVSFNAENHLQGMPLQAVMGPPLKPSRSTPVIPEEGPAPSIADFPRSSLDAARMMPTLLEQLQVFEAQRRGSPPREAHSARPVKRNTSFESLSADLPRSISDLNLAEHASSSGLPQHQGHF</sequence>
<evidence type="ECO:0000256" key="4">
    <source>
        <dbReference type="ARBA" id="ARBA00023125"/>
    </source>
</evidence>
<evidence type="ECO:0000313" key="8">
    <source>
        <dbReference type="EMBL" id="CAL5221160.1"/>
    </source>
</evidence>
<evidence type="ECO:0000259" key="7">
    <source>
        <dbReference type="PROSITE" id="PS50103"/>
    </source>
</evidence>
<comment type="caution">
    <text evidence="8">The sequence shown here is derived from an EMBL/GenBank/DDBJ whole genome shotgun (WGS) entry which is preliminary data.</text>
</comment>
<feature type="compositionally biased region" description="Low complexity" evidence="6">
    <location>
        <begin position="526"/>
        <end position="537"/>
    </location>
</feature>
<proteinExistence type="predicted"/>
<keyword evidence="2 5" id="KW-0863">Zinc-finger</keyword>
<feature type="region of interest" description="Disordered" evidence="6">
    <location>
        <begin position="664"/>
        <end position="692"/>
    </location>
</feature>